<keyword evidence="2" id="KW-1185">Reference proteome</keyword>
<reference evidence="1" key="1">
    <citation type="submission" date="2023-05" db="EMBL/GenBank/DDBJ databases">
        <authorList>
            <person name="Stuckert A."/>
        </authorList>
    </citation>
    <scope>NUCLEOTIDE SEQUENCE</scope>
</reference>
<dbReference type="Proteomes" id="UP001162483">
    <property type="component" value="Unassembled WGS sequence"/>
</dbReference>
<proteinExistence type="predicted"/>
<protein>
    <submittedName>
        <fullName evidence="1">Uncharacterized protein</fullName>
    </submittedName>
</protein>
<comment type="caution">
    <text evidence="1">The sequence shown here is derived from an EMBL/GenBank/DDBJ whole genome shotgun (WGS) entry which is preliminary data.</text>
</comment>
<accession>A0ABN9EN20</accession>
<evidence type="ECO:0000313" key="2">
    <source>
        <dbReference type="Proteomes" id="UP001162483"/>
    </source>
</evidence>
<gene>
    <name evidence="1" type="ORF">SPARVUS_LOCUS10094570</name>
</gene>
<organism evidence="1 2">
    <name type="scientific">Staurois parvus</name>
    <dbReference type="NCBI Taxonomy" id="386267"/>
    <lineage>
        <taxon>Eukaryota</taxon>
        <taxon>Metazoa</taxon>
        <taxon>Chordata</taxon>
        <taxon>Craniata</taxon>
        <taxon>Vertebrata</taxon>
        <taxon>Euteleostomi</taxon>
        <taxon>Amphibia</taxon>
        <taxon>Batrachia</taxon>
        <taxon>Anura</taxon>
        <taxon>Neobatrachia</taxon>
        <taxon>Ranoidea</taxon>
        <taxon>Ranidae</taxon>
        <taxon>Staurois</taxon>
    </lineage>
</organism>
<name>A0ABN9EN20_9NEOB</name>
<sequence length="45" mass="4643">MRALPASISGSWPGLPPCKLGHTAPDQCAYSEAPPCPSKTPPTHS</sequence>
<evidence type="ECO:0000313" key="1">
    <source>
        <dbReference type="EMBL" id="CAI9584866.1"/>
    </source>
</evidence>
<dbReference type="EMBL" id="CATNWA010015588">
    <property type="protein sequence ID" value="CAI9584866.1"/>
    <property type="molecule type" value="Genomic_DNA"/>
</dbReference>